<feature type="domain" description="UspA" evidence="2">
    <location>
        <begin position="6"/>
        <end position="141"/>
    </location>
</feature>
<dbReference type="Pfam" id="PF00582">
    <property type="entry name" value="Usp"/>
    <property type="match status" value="2"/>
</dbReference>
<comment type="similarity">
    <text evidence="1">Belongs to the universal stress protein A family.</text>
</comment>
<organism evidence="3 4">
    <name type="scientific">Cellulomonas chengniuliangii</name>
    <dbReference type="NCBI Taxonomy" id="2968084"/>
    <lineage>
        <taxon>Bacteria</taxon>
        <taxon>Bacillati</taxon>
        <taxon>Actinomycetota</taxon>
        <taxon>Actinomycetes</taxon>
        <taxon>Micrococcales</taxon>
        <taxon>Cellulomonadaceae</taxon>
        <taxon>Cellulomonas</taxon>
    </lineage>
</organism>
<dbReference type="Gene3D" id="3.40.50.620">
    <property type="entry name" value="HUPs"/>
    <property type="match status" value="2"/>
</dbReference>
<dbReference type="RefSeq" id="WP_227569000.1">
    <property type="nucleotide sequence ID" value="NZ_CP101988.1"/>
</dbReference>
<evidence type="ECO:0000313" key="4">
    <source>
        <dbReference type="Proteomes" id="UP001316189"/>
    </source>
</evidence>
<dbReference type="PANTHER" id="PTHR46553:SF3">
    <property type="entry name" value="ADENINE NUCLEOTIDE ALPHA HYDROLASES-LIKE SUPERFAMILY PROTEIN"/>
    <property type="match status" value="1"/>
</dbReference>
<accession>A0ABY5L1N8</accession>
<feature type="domain" description="UspA" evidence="2">
    <location>
        <begin position="151"/>
        <end position="289"/>
    </location>
</feature>
<gene>
    <name evidence="3" type="ORF">NP064_07470</name>
</gene>
<evidence type="ECO:0000259" key="2">
    <source>
        <dbReference type="Pfam" id="PF00582"/>
    </source>
</evidence>
<evidence type="ECO:0000256" key="1">
    <source>
        <dbReference type="ARBA" id="ARBA00008791"/>
    </source>
</evidence>
<name>A0ABY5L1N8_9CELL</name>
<reference evidence="3 4" key="1">
    <citation type="submission" date="2022-07" db="EMBL/GenBank/DDBJ databases">
        <title>Novel species in genus cellulomonas.</title>
        <authorList>
            <person name="Ye L."/>
        </authorList>
    </citation>
    <scope>NUCLEOTIDE SEQUENCE [LARGE SCALE GENOMIC DNA]</scope>
    <source>
        <strain evidence="4">zg-Y338</strain>
    </source>
</reference>
<evidence type="ECO:0000313" key="3">
    <source>
        <dbReference type="EMBL" id="UUI76711.1"/>
    </source>
</evidence>
<sequence>MDTAAPVVVAIDGSPHSAETLRWGVDEAAMRGAGVLVARAYQEPQELTAWGWYPYLSADVPLDADARDSLASAVRAARERHPDLQVEGRLLHGPTVPALRALTPEAQLLVIGGGGRAPRLPLGSVTGHMAAHAECPVAVVRGVPDGVAHGPVVVGVDGSSASIAAAEVAAREAVMRSVPLIVVHARPTIAEPYGHGVQLPPVAGAEASPDDPAHQRATEVADALRSAEPTLEVRVVLVDDAPAHAVLSAAPEPQLVVVGSRGLGSFRGMLMGSVSNEVVRRASGTVLISRERGPAAQR</sequence>
<proteinExistence type="inferred from homology"/>
<dbReference type="PANTHER" id="PTHR46553">
    <property type="entry name" value="ADENINE NUCLEOTIDE ALPHA HYDROLASES-LIKE SUPERFAMILY PROTEIN"/>
    <property type="match status" value="1"/>
</dbReference>
<dbReference type="EMBL" id="CP101988">
    <property type="protein sequence ID" value="UUI76711.1"/>
    <property type="molecule type" value="Genomic_DNA"/>
</dbReference>
<dbReference type="InterPro" id="IPR006016">
    <property type="entry name" value="UspA"/>
</dbReference>
<protein>
    <submittedName>
        <fullName evidence="3">Universal stress protein</fullName>
    </submittedName>
</protein>
<dbReference type="Proteomes" id="UP001316189">
    <property type="component" value="Chromosome"/>
</dbReference>
<dbReference type="SUPFAM" id="SSF52402">
    <property type="entry name" value="Adenine nucleotide alpha hydrolases-like"/>
    <property type="match status" value="2"/>
</dbReference>
<dbReference type="InterPro" id="IPR014729">
    <property type="entry name" value="Rossmann-like_a/b/a_fold"/>
</dbReference>
<dbReference type="PRINTS" id="PR01438">
    <property type="entry name" value="UNVRSLSTRESS"/>
</dbReference>
<keyword evidence="4" id="KW-1185">Reference proteome</keyword>
<dbReference type="InterPro" id="IPR006015">
    <property type="entry name" value="Universal_stress_UspA"/>
</dbReference>